<sequence>MKKYCIAIACIYVISGFAQNEKENTMPDPVSWKIELLFTQDIFNTSYGKNYGFVFKGKKVWLDKNHFTLLYGAAFQNSYISESDNLFTDFVDGYTRDIGAYGVFDISYYPFRKKRLYLSLEPFIGATHLKSKGQLYIPEYSVSEKYKNTYTYFNYGFTQSLGYTINRFSIIGFSWISLKGILDEGRSRPADFDSRLFLGLGVGYTF</sequence>
<dbReference type="Proteomes" id="UP000601108">
    <property type="component" value="Unassembled WGS sequence"/>
</dbReference>
<gene>
    <name evidence="1" type="ORF">GCM10007384_26710</name>
</gene>
<dbReference type="RefSeq" id="WP_027412293.1">
    <property type="nucleotide sequence ID" value="NZ_BMWS01000018.1"/>
</dbReference>
<dbReference type="AlphaFoldDB" id="A0A918N408"/>
<protein>
    <submittedName>
        <fullName evidence="1">Uncharacterized protein</fullName>
    </submittedName>
</protein>
<proteinExistence type="predicted"/>
<keyword evidence="2" id="KW-1185">Reference proteome</keyword>
<name>A0A918N408_9FLAO</name>
<accession>A0A918N408</accession>
<comment type="caution">
    <text evidence="1">The sequence shown here is derived from an EMBL/GenBank/DDBJ whole genome shotgun (WGS) entry which is preliminary data.</text>
</comment>
<evidence type="ECO:0000313" key="1">
    <source>
        <dbReference type="EMBL" id="GGX24192.1"/>
    </source>
</evidence>
<organism evidence="1 2">
    <name type="scientific">Aquimarina muelleri</name>
    <dbReference type="NCBI Taxonomy" id="279356"/>
    <lineage>
        <taxon>Bacteria</taxon>
        <taxon>Pseudomonadati</taxon>
        <taxon>Bacteroidota</taxon>
        <taxon>Flavobacteriia</taxon>
        <taxon>Flavobacteriales</taxon>
        <taxon>Flavobacteriaceae</taxon>
        <taxon>Aquimarina</taxon>
    </lineage>
</organism>
<dbReference type="EMBL" id="BMWS01000018">
    <property type="protein sequence ID" value="GGX24192.1"/>
    <property type="molecule type" value="Genomic_DNA"/>
</dbReference>
<evidence type="ECO:0000313" key="2">
    <source>
        <dbReference type="Proteomes" id="UP000601108"/>
    </source>
</evidence>
<reference evidence="1 2" key="1">
    <citation type="journal article" date="2014" name="Int. J. Syst. Evol. Microbiol.">
        <title>Complete genome sequence of Corynebacterium casei LMG S-19264T (=DSM 44701T), isolated from a smear-ripened cheese.</title>
        <authorList>
            <consortium name="US DOE Joint Genome Institute (JGI-PGF)"/>
            <person name="Walter F."/>
            <person name="Albersmeier A."/>
            <person name="Kalinowski J."/>
            <person name="Ruckert C."/>
        </authorList>
    </citation>
    <scope>NUCLEOTIDE SEQUENCE [LARGE SCALE GENOMIC DNA]</scope>
    <source>
        <strain evidence="1 2">KCTC 12285</strain>
    </source>
</reference>